<dbReference type="AlphaFoldDB" id="A0A0C9SLK0"/>
<reference evidence="2" key="2">
    <citation type="submission" date="2015-01" db="EMBL/GenBank/DDBJ databases">
        <title>Evolutionary Origins and Diversification of the Mycorrhizal Mutualists.</title>
        <authorList>
            <consortium name="DOE Joint Genome Institute"/>
            <consortium name="Mycorrhizal Genomics Consortium"/>
            <person name="Kohler A."/>
            <person name="Kuo A."/>
            <person name="Nagy L.G."/>
            <person name="Floudas D."/>
            <person name="Copeland A."/>
            <person name="Barry K.W."/>
            <person name="Cichocki N."/>
            <person name="Veneault-Fourrey C."/>
            <person name="LaButti K."/>
            <person name="Lindquist E.A."/>
            <person name="Lipzen A."/>
            <person name="Lundell T."/>
            <person name="Morin E."/>
            <person name="Murat C."/>
            <person name="Riley R."/>
            <person name="Ohm R."/>
            <person name="Sun H."/>
            <person name="Tunlid A."/>
            <person name="Henrissat B."/>
            <person name="Grigoriev I.V."/>
            <person name="Hibbett D.S."/>
            <person name="Martin F."/>
        </authorList>
    </citation>
    <scope>NUCLEOTIDE SEQUENCE [LARGE SCALE GENOMIC DNA]</scope>
    <source>
        <strain evidence="2">ATCC 200175</strain>
    </source>
</reference>
<gene>
    <name evidence="1" type="ORF">PAXINDRAFT_22147</name>
</gene>
<dbReference type="HOGENOM" id="CLU_1321258_0_0_1"/>
<reference evidence="1 2" key="1">
    <citation type="submission" date="2014-06" db="EMBL/GenBank/DDBJ databases">
        <authorList>
            <consortium name="DOE Joint Genome Institute"/>
            <person name="Kuo A."/>
            <person name="Kohler A."/>
            <person name="Nagy L.G."/>
            <person name="Floudas D."/>
            <person name="Copeland A."/>
            <person name="Barry K.W."/>
            <person name="Cichocki N."/>
            <person name="Veneault-Fourrey C."/>
            <person name="LaButti K."/>
            <person name="Lindquist E.A."/>
            <person name="Lipzen A."/>
            <person name="Lundell T."/>
            <person name="Morin E."/>
            <person name="Murat C."/>
            <person name="Sun H."/>
            <person name="Tunlid A."/>
            <person name="Henrissat B."/>
            <person name="Grigoriev I.V."/>
            <person name="Hibbett D.S."/>
            <person name="Martin F."/>
            <person name="Nordberg H.P."/>
            <person name="Cantor M.N."/>
            <person name="Hua S.X."/>
        </authorList>
    </citation>
    <scope>NUCLEOTIDE SEQUENCE [LARGE SCALE GENOMIC DNA]</scope>
    <source>
        <strain evidence="1 2">ATCC 200175</strain>
    </source>
</reference>
<keyword evidence="2" id="KW-1185">Reference proteome</keyword>
<dbReference type="Proteomes" id="UP000053647">
    <property type="component" value="Unassembled WGS sequence"/>
</dbReference>
<sequence length="208" mass="23654">MPWRNVDNLAVSIGHLYTQFTQLHIEDMFVIASSYQCSWANGHDGVGNQSSLHVQHRVTTHPITPARTQRPTREGSIRPRAYPIRPGLSLSFTDPRARPRTARSAHALVRPCFARYHVPLNGRNYDYISRPPVRQSRAYPDYKALYVGTTVDHVAFWTLNLLLSTIPRFPSRETPLQTPASKFTWSTYARPDSAQLRTSRPTSLLLSS</sequence>
<accession>A0A0C9SLK0</accession>
<evidence type="ECO:0000313" key="1">
    <source>
        <dbReference type="EMBL" id="KIJ04559.1"/>
    </source>
</evidence>
<dbReference type="EMBL" id="KN821718">
    <property type="protein sequence ID" value="KIJ04559.1"/>
    <property type="molecule type" value="Genomic_DNA"/>
</dbReference>
<evidence type="ECO:0000313" key="2">
    <source>
        <dbReference type="Proteomes" id="UP000053647"/>
    </source>
</evidence>
<protein>
    <submittedName>
        <fullName evidence="1">Uncharacterized protein</fullName>
    </submittedName>
</protein>
<proteinExistence type="predicted"/>
<dbReference type="OrthoDB" id="10605270at2759"/>
<name>A0A0C9SLK0_PAXIN</name>
<organism evidence="1 2">
    <name type="scientific">Paxillus involutus ATCC 200175</name>
    <dbReference type="NCBI Taxonomy" id="664439"/>
    <lineage>
        <taxon>Eukaryota</taxon>
        <taxon>Fungi</taxon>
        <taxon>Dikarya</taxon>
        <taxon>Basidiomycota</taxon>
        <taxon>Agaricomycotina</taxon>
        <taxon>Agaricomycetes</taxon>
        <taxon>Agaricomycetidae</taxon>
        <taxon>Boletales</taxon>
        <taxon>Paxilineae</taxon>
        <taxon>Paxillaceae</taxon>
        <taxon>Paxillus</taxon>
    </lineage>
</organism>